<dbReference type="Gene3D" id="3.20.20.80">
    <property type="entry name" value="Glycosidases"/>
    <property type="match status" value="1"/>
</dbReference>
<evidence type="ECO:0000256" key="3">
    <source>
        <dbReference type="ARBA" id="ARBA00022801"/>
    </source>
</evidence>
<feature type="chain" id="PRO_5012586342" evidence="5">
    <location>
        <begin position="19"/>
        <end position="398"/>
    </location>
</feature>
<dbReference type="STRING" id="268505.A0A2A9NZD8"/>
<dbReference type="GO" id="GO:0042973">
    <property type="term" value="F:glucan endo-1,3-beta-D-glucosidase activity"/>
    <property type="evidence" value="ECO:0007669"/>
    <property type="project" value="TreeGrafter"/>
</dbReference>
<dbReference type="GO" id="GO:0005576">
    <property type="term" value="C:extracellular region"/>
    <property type="evidence" value="ECO:0007669"/>
    <property type="project" value="TreeGrafter"/>
</dbReference>
<dbReference type="InterPro" id="IPR017853">
    <property type="entry name" value="GH"/>
</dbReference>
<gene>
    <name evidence="6" type="ORF">XA68_10590</name>
</gene>
<dbReference type="GO" id="GO:0009277">
    <property type="term" value="C:fungal-type cell wall"/>
    <property type="evidence" value="ECO:0007669"/>
    <property type="project" value="TreeGrafter"/>
</dbReference>
<comment type="subcellular location">
    <subcellularLocation>
        <location evidence="1">Cell envelope</location>
    </subcellularLocation>
</comment>
<evidence type="ECO:0000256" key="5">
    <source>
        <dbReference type="SAM" id="SignalP"/>
    </source>
</evidence>
<dbReference type="InterPro" id="IPR050732">
    <property type="entry name" value="Beta-glucan_modifiers"/>
</dbReference>
<dbReference type="GO" id="GO:0009986">
    <property type="term" value="C:cell surface"/>
    <property type="evidence" value="ECO:0007669"/>
    <property type="project" value="TreeGrafter"/>
</dbReference>
<reference evidence="6 7" key="1">
    <citation type="journal article" date="2015" name="BMC Genomics">
        <title>Gene expression during zombie ant biting behavior reflects the complexity underlying fungal parasitic behavioral manipulation.</title>
        <authorList>
            <person name="de Bekker C."/>
            <person name="Ohm R.A."/>
            <person name="Loreto R.G."/>
            <person name="Sebastian A."/>
            <person name="Albert I."/>
            <person name="Merrow M."/>
            <person name="Brachmann A."/>
            <person name="Hughes D.P."/>
        </authorList>
    </citation>
    <scope>NUCLEOTIDE SEQUENCE [LARGE SCALE GENOMIC DNA]</scope>
    <source>
        <strain evidence="6 7">SC16a</strain>
    </source>
</reference>
<dbReference type="GO" id="GO:0071555">
    <property type="term" value="P:cell wall organization"/>
    <property type="evidence" value="ECO:0007669"/>
    <property type="project" value="TreeGrafter"/>
</dbReference>
<name>A0A2A9NZD8_OPHUN</name>
<proteinExistence type="inferred from homology"/>
<dbReference type="AlphaFoldDB" id="A0A2A9NZD8"/>
<feature type="compositionally biased region" description="Low complexity" evidence="4">
    <location>
        <begin position="326"/>
        <end position="346"/>
    </location>
</feature>
<dbReference type="PANTHER" id="PTHR16631:SF16">
    <property type="entry name" value="GPI-ANCHORED CELL WALL BETA-1,3-ENDOGLUCANASE EGLC"/>
    <property type="match status" value="1"/>
</dbReference>
<comment type="caution">
    <text evidence="6">The sequence shown here is derived from an EMBL/GenBank/DDBJ whole genome shotgun (WGS) entry which is preliminary data.</text>
</comment>
<feature type="signal peptide" evidence="5">
    <location>
        <begin position="1"/>
        <end position="18"/>
    </location>
</feature>
<dbReference type="EMBL" id="LAZP02001157">
    <property type="protein sequence ID" value="PFH55148.1"/>
    <property type="molecule type" value="Genomic_DNA"/>
</dbReference>
<comment type="similarity">
    <text evidence="2">Belongs to the glycosyl hydrolase 17 family.</text>
</comment>
<evidence type="ECO:0000313" key="7">
    <source>
        <dbReference type="Proteomes" id="UP000037136"/>
    </source>
</evidence>
<dbReference type="PROSITE" id="PS51257">
    <property type="entry name" value="PROKAR_LIPOPROTEIN"/>
    <property type="match status" value="1"/>
</dbReference>
<organism evidence="6 7">
    <name type="scientific">Ophiocordyceps unilateralis</name>
    <name type="common">Zombie-ant fungus</name>
    <name type="synonym">Torrubia unilateralis</name>
    <dbReference type="NCBI Taxonomy" id="268505"/>
    <lineage>
        <taxon>Eukaryota</taxon>
        <taxon>Fungi</taxon>
        <taxon>Dikarya</taxon>
        <taxon>Ascomycota</taxon>
        <taxon>Pezizomycotina</taxon>
        <taxon>Sordariomycetes</taxon>
        <taxon>Hypocreomycetidae</taxon>
        <taxon>Hypocreales</taxon>
        <taxon>Ophiocordycipitaceae</taxon>
        <taxon>Ophiocordyceps</taxon>
    </lineage>
</organism>
<dbReference type="Proteomes" id="UP000037136">
    <property type="component" value="Unassembled WGS sequence"/>
</dbReference>
<evidence type="ECO:0000256" key="2">
    <source>
        <dbReference type="ARBA" id="ARBA00008773"/>
    </source>
</evidence>
<accession>A0A2A9NZD8</accession>
<dbReference type="OrthoDB" id="77201at2759"/>
<protein>
    <submittedName>
        <fullName evidence="6">Uncharacterized protein</fullName>
    </submittedName>
</protein>
<keyword evidence="7" id="KW-1185">Reference proteome</keyword>
<evidence type="ECO:0000256" key="4">
    <source>
        <dbReference type="SAM" id="MobiDB-lite"/>
    </source>
</evidence>
<evidence type="ECO:0000313" key="6">
    <source>
        <dbReference type="EMBL" id="PFH55148.1"/>
    </source>
</evidence>
<keyword evidence="3" id="KW-0378">Hydrolase</keyword>
<evidence type="ECO:0000256" key="1">
    <source>
        <dbReference type="ARBA" id="ARBA00004196"/>
    </source>
</evidence>
<feature type="region of interest" description="Disordered" evidence="4">
    <location>
        <begin position="325"/>
        <end position="346"/>
    </location>
</feature>
<reference evidence="6 7" key="2">
    <citation type="journal article" date="2017" name="Sci. Rep.">
        <title>Ant-infecting Ophiocordyceps genomes reveal a high diversity of potential behavioral manipulation genes and a possible major role for enterotoxins.</title>
        <authorList>
            <person name="de Bekker C."/>
            <person name="Ohm R.A."/>
            <person name="Evans H.C."/>
            <person name="Brachmann A."/>
            <person name="Hughes D.P."/>
        </authorList>
    </citation>
    <scope>NUCLEOTIDE SEQUENCE [LARGE SCALE GENOMIC DNA]</scope>
    <source>
        <strain evidence="6 7">SC16a</strain>
    </source>
</reference>
<sequence>MRLATSLVSAGLAACVAAHGSNYLGFNSGATKADYSAKFKADFEAEFRTSQNLQGAPGKFNAVRLYTNIQAYSQNEPIQAFDAAVSTQTRVLLGIWASGTTSIDKELAALQAAVKKLGKSFTDLVIGISIGSEDLYRNSQTGDKNKAGVGSSVETIVGFIKQFRREFANGPLAKVPVGHVDTWDAWTNATNRPVIDNIDWLGVDEYPSYQSGEGNSIDNAARLFEEAYRKTLGVSGGKPVWVTETGWPLSGPDWDQAKASVDNSKRYWREIGCRKLFNKVPTFWYNLRDSNPANKLKFAITKDLSTKPLFDLSCPAKFATTSEMMSDNTTDTASSTATAAATSSSNVRAPTTSAASAAGKAASATPSSSAATGSWGQRVYGAVYGGLLLAVATIMVLS</sequence>
<dbReference type="PANTHER" id="PTHR16631">
    <property type="entry name" value="GLUCAN 1,3-BETA-GLUCOSIDASE"/>
    <property type="match status" value="1"/>
</dbReference>
<dbReference type="SUPFAM" id="SSF51445">
    <property type="entry name" value="(Trans)glycosidases"/>
    <property type="match status" value="1"/>
</dbReference>
<keyword evidence="5" id="KW-0732">Signal</keyword>